<dbReference type="Gene3D" id="3.40.30.10">
    <property type="entry name" value="Glutaredoxin"/>
    <property type="match status" value="1"/>
</dbReference>
<dbReference type="CDD" id="cd03188">
    <property type="entry name" value="GST_C_Beta"/>
    <property type="match status" value="1"/>
</dbReference>
<dbReference type="NCBIfam" id="NF007831">
    <property type="entry name" value="PRK10542.1"/>
    <property type="match status" value="1"/>
</dbReference>
<dbReference type="Proteomes" id="UP000664658">
    <property type="component" value="Unassembled WGS sequence"/>
</dbReference>
<dbReference type="SUPFAM" id="SSF52833">
    <property type="entry name" value="Thioredoxin-like"/>
    <property type="match status" value="1"/>
</dbReference>
<sequence>MKLFYTPGACSLSPHIVLNELGLAHTLDKVDLKTKQTEHGSDFRLINPKGQVPTLQLDDGSILTEGVAIVQYLADQCPEAGLQPAPGTRAHYHLLEVLNFIATELHKGWGGLFNPAMPADYRQQVLQRIAGQLEGLNQQLTDAPYACGDAFSIADAYLFTILGWAKWLHIDLAPYPQVQAYLSRIQARPAVQATLQAEGLL</sequence>
<dbReference type="InterPro" id="IPR040079">
    <property type="entry name" value="Glutathione_S-Trfase"/>
</dbReference>
<dbReference type="RefSeq" id="WP_178090048.1">
    <property type="nucleotide sequence ID" value="NZ_JAFNAA010000003.1"/>
</dbReference>
<dbReference type="Pfam" id="PF13409">
    <property type="entry name" value="GST_N_2"/>
    <property type="match status" value="1"/>
</dbReference>
<dbReference type="SUPFAM" id="SSF47616">
    <property type="entry name" value="GST C-terminal domain-like"/>
    <property type="match status" value="1"/>
</dbReference>
<dbReference type="SFLD" id="SFLDS00019">
    <property type="entry name" value="Glutathione_Transferase_(cytos"/>
    <property type="match status" value="1"/>
</dbReference>
<evidence type="ECO:0000259" key="1">
    <source>
        <dbReference type="PROSITE" id="PS50404"/>
    </source>
</evidence>
<dbReference type="Gene3D" id="1.20.1050.10">
    <property type="match status" value="1"/>
</dbReference>
<dbReference type="InterPro" id="IPR010987">
    <property type="entry name" value="Glutathione-S-Trfase_C-like"/>
</dbReference>
<dbReference type="InterPro" id="IPR036282">
    <property type="entry name" value="Glutathione-S-Trfase_C_sf"/>
</dbReference>
<feature type="domain" description="GST C-terminal" evidence="2">
    <location>
        <begin position="87"/>
        <end position="201"/>
    </location>
</feature>
<dbReference type="CDD" id="cd03057">
    <property type="entry name" value="GST_N_Beta"/>
    <property type="match status" value="1"/>
</dbReference>
<dbReference type="PANTHER" id="PTHR44051:SF8">
    <property type="entry name" value="GLUTATHIONE S-TRANSFERASE GSTA"/>
    <property type="match status" value="1"/>
</dbReference>
<dbReference type="InterPro" id="IPR004046">
    <property type="entry name" value="GST_C"/>
</dbReference>
<dbReference type="EMBL" id="JAFNAA010000003">
    <property type="protein sequence ID" value="MBO1107349.1"/>
    <property type="molecule type" value="Genomic_DNA"/>
</dbReference>
<gene>
    <name evidence="3" type="primary">gstA</name>
    <name evidence="3" type="ORF">J2R62_03785</name>
</gene>
<dbReference type="PROSITE" id="PS50404">
    <property type="entry name" value="GST_NTER"/>
    <property type="match status" value="1"/>
</dbReference>
<dbReference type="PROSITE" id="PS50405">
    <property type="entry name" value="GST_CTER"/>
    <property type="match status" value="1"/>
</dbReference>
<dbReference type="EC" id="2.5.1.18" evidence="3"/>
<reference evidence="3" key="1">
    <citation type="submission" date="2021-03" db="EMBL/GenBank/DDBJ databases">
        <title>Plesiomonas shigelloides zfcc0051, isolated from zebrafish feces.</title>
        <authorList>
            <person name="Vanderhoek Z."/>
            <person name="Gaulke C."/>
        </authorList>
    </citation>
    <scope>NUCLEOTIDE SEQUENCE</scope>
    <source>
        <strain evidence="3">Zfcc0051</strain>
    </source>
</reference>
<dbReference type="InterPro" id="IPR036249">
    <property type="entry name" value="Thioredoxin-like_sf"/>
</dbReference>
<organism evidence="3 4">
    <name type="scientific">Plesiomonas shigelloides</name>
    <name type="common">Aeromonas shigelloides</name>
    <dbReference type="NCBI Taxonomy" id="703"/>
    <lineage>
        <taxon>Bacteria</taxon>
        <taxon>Pseudomonadati</taxon>
        <taxon>Pseudomonadota</taxon>
        <taxon>Gammaproteobacteria</taxon>
        <taxon>Enterobacterales</taxon>
        <taxon>Enterobacteriaceae</taxon>
        <taxon>Plesiomonas</taxon>
    </lineage>
</organism>
<name>A0A8I2B130_PLESH</name>
<dbReference type="InterPro" id="IPR004045">
    <property type="entry name" value="Glutathione_S-Trfase_N"/>
</dbReference>
<proteinExistence type="predicted"/>
<dbReference type="GO" id="GO:0004364">
    <property type="term" value="F:glutathione transferase activity"/>
    <property type="evidence" value="ECO:0007669"/>
    <property type="project" value="UniProtKB-EC"/>
</dbReference>
<keyword evidence="3" id="KW-0808">Transferase</keyword>
<evidence type="ECO:0000313" key="4">
    <source>
        <dbReference type="Proteomes" id="UP000664658"/>
    </source>
</evidence>
<evidence type="ECO:0000259" key="2">
    <source>
        <dbReference type="PROSITE" id="PS50405"/>
    </source>
</evidence>
<dbReference type="SFLD" id="SFLDG00358">
    <property type="entry name" value="Main_(cytGST)"/>
    <property type="match status" value="1"/>
</dbReference>
<accession>A0A8I2B130</accession>
<evidence type="ECO:0000313" key="3">
    <source>
        <dbReference type="EMBL" id="MBO1107349.1"/>
    </source>
</evidence>
<feature type="domain" description="GST N-terminal" evidence="1">
    <location>
        <begin position="1"/>
        <end position="81"/>
    </location>
</feature>
<dbReference type="Pfam" id="PF00043">
    <property type="entry name" value="GST_C"/>
    <property type="match status" value="1"/>
</dbReference>
<comment type="caution">
    <text evidence="3">The sequence shown here is derived from an EMBL/GenBank/DDBJ whole genome shotgun (WGS) entry which is preliminary data.</text>
</comment>
<protein>
    <submittedName>
        <fullName evidence="3">Glutathione transferase GstA</fullName>
        <ecNumber evidence="3">2.5.1.18</ecNumber>
    </submittedName>
</protein>
<dbReference type="SFLD" id="SFLDG01150">
    <property type="entry name" value="Main.1:_Beta-like"/>
    <property type="match status" value="1"/>
</dbReference>
<dbReference type="PANTHER" id="PTHR44051">
    <property type="entry name" value="GLUTATHIONE S-TRANSFERASE-RELATED"/>
    <property type="match status" value="1"/>
</dbReference>
<dbReference type="AlphaFoldDB" id="A0A8I2B130"/>